<dbReference type="Proteomes" id="UP001500191">
    <property type="component" value="Unassembled WGS sequence"/>
</dbReference>
<evidence type="ECO:0000256" key="1">
    <source>
        <dbReference type="SAM" id="MobiDB-lite"/>
    </source>
</evidence>
<feature type="compositionally biased region" description="Gly residues" evidence="1">
    <location>
        <begin position="43"/>
        <end position="52"/>
    </location>
</feature>
<proteinExistence type="predicted"/>
<gene>
    <name evidence="2" type="ORF">GCM10008937_22340</name>
</gene>
<accession>A0ABN1C8T6</accession>
<organism evidence="2 3">
    <name type="scientific">Deinococcus depolymerans</name>
    <dbReference type="NCBI Taxonomy" id="392408"/>
    <lineage>
        <taxon>Bacteria</taxon>
        <taxon>Thermotogati</taxon>
        <taxon>Deinococcota</taxon>
        <taxon>Deinococci</taxon>
        <taxon>Deinococcales</taxon>
        <taxon>Deinococcaceae</taxon>
        <taxon>Deinococcus</taxon>
    </lineage>
</organism>
<feature type="region of interest" description="Disordered" evidence="1">
    <location>
        <begin position="32"/>
        <end position="56"/>
    </location>
</feature>
<keyword evidence="3" id="KW-1185">Reference proteome</keyword>
<evidence type="ECO:0000313" key="2">
    <source>
        <dbReference type="EMBL" id="GAA0514195.1"/>
    </source>
</evidence>
<comment type="caution">
    <text evidence="2">The sequence shown here is derived from an EMBL/GenBank/DDBJ whole genome shotgun (WGS) entry which is preliminary data.</text>
</comment>
<sequence>MGSGRVGSGRVRVITDLLIDALRCRRGNDQQVRQEEVETGSGTVTGGVGRSGVGRASGAREVQALVAEGAVRPPAAFLGGDGTGPDEDLHVVAGGGLPESQAFLDVAGADTLTREAAGSVGGGTALARPVWIAAVSPAGPPPR</sequence>
<protein>
    <submittedName>
        <fullName evidence="2">Uncharacterized protein</fullName>
    </submittedName>
</protein>
<evidence type="ECO:0000313" key="3">
    <source>
        <dbReference type="Proteomes" id="UP001500191"/>
    </source>
</evidence>
<dbReference type="EMBL" id="BAAADB010000021">
    <property type="protein sequence ID" value="GAA0514195.1"/>
    <property type="molecule type" value="Genomic_DNA"/>
</dbReference>
<reference evidence="2 3" key="1">
    <citation type="journal article" date="2019" name="Int. J. Syst. Evol. Microbiol.">
        <title>The Global Catalogue of Microorganisms (GCM) 10K type strain sequencing project: providing services to taxonomists for standard genome sequencing and annotation.</title>
        <authorList>
            <consortium name="The Broad Institute Genomics Platform"/>
            <consortium name="The Broad Institute Genome Sequencing Center for Infectious Disease"/>
            <person name="Wu L."/>
            <person name="Ma J."/>
        </authorList>
    </citation>
    <scope>NUCLEOTIDE SEQUENCE [LARGE SCALE GENOMIC DNA]</scope>
    <source>
        <strain evidence="2 3">JCM 14368</strain>
    </source>
</reference>
<name>A0ABN1C8T6_9DEIO</name>